<dbReference type="InterPro" id="IPR022682">
    <property type="entry name" value="Calpain_domain_III"/>
</dbReference>
<dbReference type="PROSITE" id="PS50222">
    <property type="entry name" value="EF_HAND_2"/>
    <property type="match status" value="1"/>
</dbReference>
<dbReference type="InterPro" id="IPR000169">
    <property type="entry name" value="Pept_cys_AS"/>
</dbReference>
<dbReference type="InterPro" id="IPR033883">
    <property type="entry name" value="C2_III"/>
</dbReference>
<dbReference type="Pfam" id="PF00648">
    <property type="entry name" value="Peptidase_C2"/>
    <property type="match status" value="1"/>
</dbReference>
<gene>
    <name evidence="12" type="primary">LOC115583005</name>
</gene>
<evidence type="ECO:0000256" key="1">
    <source>
        <dbReference type="ARBA" id="ARBA00007623"/>
    </source>
</evidence>
<evidence type="ECO:0000256" key="8">
    <source>
        <dbReference type="PIRSR" id="PIRSR622684-1"/>
    </source>
</evidence>
<accession>A0A671UTE0</accession>
<dbReference type="SUPFAM" id="SSF49758">
    <property type="entry name" value="Calpain large subunit, middle domain (domain III)"/>
    <property type="match status" value="1"/>
</dbReference>
<keyword evidence="6 9" id="KW-0788">Thiol protease</keyword>
<dbReference type="FunFam" id="3.90.70.10:FF:000001">
    <property type="entry name" value="Calpain-1 catalytic subunit"/>
    <property type="match status" value="1"/>
</dbReference>
<evidence type="ECO:0000256" key="7">
    <source>
        <dbReference type="ARBA" id="ARBA00022837"/>
    </source>
</evidence>
<feature type="domain" description="EF-hand" evidence="11">
    <location>
        <begin position="595"/>
        <end position="630"/>
    </location>
</feature>
<evidence type="ECO:0000256" key="5">
    <source>
        <dbReference type="ARBA" id="ARBA00022801"/>
    </source>
</evidence>
<dbReference type="InterPro" id="IPR038765">
    <property type="entry name" value="Papain-like_cys_pep_sf"/>
</dbReference>
<keyword evidence="13" id="KW-1185">Reference proteome</keyword>
<dbReference type="SMART" id="SM00720">
    <property type="entry name" value="calpain_III"/>
    <property type="match status" value="1"/>
</dbReference>
<dbReference type="Gene3D" id="3.90.70.10">
    <property type="entry name" value="Cysteine proteinases"/>
    <property type="match status" value="1"/>
</dbReference>
<dbReference type="PROSITE" id="PS00018">
    <property type="entry name" value="EF_HAND_1"/>
    <property type="match status" value="1"/>
</dbReference>
<dbReference type="GO" id="GO:0006508">
    <property type="term" value="P:proteolysis"/>
    <property type="evidence" value="ECO:0007669"/>
    <property type="project" value="UniProtKB-KW"/>
</dbReference>
<dbReference type="GO" id="GO:0004198">
    <property type="term" value="F:calcium-dependent cysteine-type endopeptidase activity"/>
    <property type="evidence" value="ECO:0007669"/>
    <property type="project" value="InterPro"/>
</dbReference>
<dbReference type="Gene3D" id="2.60.120.380">
    <property type="match status" value="1"/>
</dbReference>
<dbReference type="Proteomes" id="UP000472265">
    <property type="component" value="Chromosome 1"/>
</dbReference>
<keyword evidence="5 9" id="KW-0378">Hydrolase</keyword>
<dbReference type="SMART" id="SM00230">
    <property type="entry name" value="CysPc"/>
    <property type="match status" value="1"/>
</dbReference>
<dbReference type="InterPro" id="IPR002048">
    <property type="entry name" value="EF_hand_dom"/>
</dbReference>
<dbReference type="SUPFAM" id="SSF47473">
    <property type="entry name" value="EF-hand"/>
    <property type="match status" value="1"/>
</dbReference>
<dbReference type="FunFam" id="2.60.120.380:FF:000001">
    <property type="entry name" value="Calpain-1 catalytic subunit"/>
    <property type="match status" value="1"/>
</dbReference>
<evidence type="ECO:0000313" key="12">
    <source>
        <dbReference type="Ensembl" id="ENSSAUP00010017218.1"/>
    </source>
</evidence>
<dbReference type="InterPro" id="IPR018247">
    <property type="entry name" value="EF_Hand_1_Ca_BS"/>
</dbReference>
<dbReference type="Ensembl" id="ENSSAUT00010018219.1">
    <property type="protein sequence ID" value="ENSSAUP00010017218.1"/>
    <property type="gene ID" value="ENSSAUG00010006640.1"/>
</dbReference>
<evidence type="ECO:0000256" key="9">
    <source>
        <dbReference type="PROSITE-ProRule" id="PRU00239"/>
    </source>
</evidence>
<keyword evidence="7" id="KW-0106">Calcium</keyword>
<dbReference type="PANTHER" id="PTHR10183:SF395">
    <property type="entry name" value="CALPAIN 2, (M_II) LARGE SUBUNIT A-RELATED"/>
    <property type="match status" value="1"/>
</dbReference>
<keyword evidence="2 9" id="KW-0645">Protease</keyword>
<dbReference type="GeneTree" id="ENSGT00940000154784"/>
<reference evidence="12" key="1">
    <citation type="submission" date="2021-04" db="EMBL/GenBank/DDBJ databases">
        <authorList>
            <consortium name="Wellcome Sanger Institute Data Sharing"/>
        </authorList>
    </citation>
    <scope>NUCLEOTIDE SEQUENCE [LARGE SCALE GENOMIC DNA]</scope>
</reference>
<sequence length="704" mass="78942">MSGVASTLAKKRALAAGFGTNANATRYLNQDFKTLRAQCSSAGKLFCDPTFPAAPEALGFNELGRSSYKVRGVTWKRPTELVSNPEFILGGATRTDICQGALGDCWLLAAIASLTLNEYVMARVVPTDQGFGDDYAGIFHFQFWQFGEWVDVVIDDRLPVKDGELMFVHSAEGREFWSALLEKAYAKVNGCYEALSGGSTTEGFEDFTGGIAENYDLQRPPANLFQIIKKALEAGALLGCSIDITSAADSEAVTRQKLVKGHAYSLTGAVEVNFRGRNERLVRMRNPWGQVEWTGAWSDGSSEWSQVQGDCPHANAEDGEFWMSFSDFCRHYNRVELCTLTPDTIEDDSVKHWSVSKFDGSWRRGSTAGGCRNHPYTFWMNPQFVIKLDEEDDDPDDGEVGCSFVVGLIQKNRRKLRKQGEDMHTVGFAIYEVRTEDTLGQREVHLDKNYFLTHAQTAKSETFINLREVCSRFKLPPGEYLIVPSTFEPHLNGDFCIRVFSEKQTETHGGAQDHHEQDRLQTYIKAKASAPAHLLTCSLVHLFTCSPITSCLSLTGTDIKTDGFSLETCRVMVNLMDQDSGNGKLGLGEFATLWKKVQRYLSIYKKNDSDNSGTMSTPEMRVAFKDAGFSLNNTIYQLLVARYSDPDMTIDFDNFVGCLMRLEMMFRIFKKLDAQDSGSIELDFNQVRTNNTNFIMLNRTRFRL</sequence>
<dbReference type="Pfam" id="PF01067">
    <property type="entry name" value="Calpain_III"/>
    <property type="match status" value="1"/>
</dbReference>
<protein>
    <submittedName>
        <fullName evidence="12">Calpain 2, (m/II) large subunit b</fullName>
    </submittedName>
</protein>
<dbReference type="AlphaFoldDB" id="A0A671UTE0"/>
<reference evidence="12" key="3">
    <citation type="submission" date="2025-09" db="UniProtKB">
        <authorList>
            <consortium name="Ensembl"/>
        </authorList>
    </citation>
    <scope>IDENTIFICATION</scope>
</reference>
<dbReference type="GO" id="GO:0005509">
    <property type="term" value="F:calcium ion binding"/>
    <property type="evidence" value="ECO:0007669"/>
    <property type="project" value="InterPro"/>
</dbReference>
<evidence type="ECO:0000259" key="11">
    <source>
        <dbReference type="PROSITE" id="PS50222"/>
    </source>
</evidence>
<feature type="active site" evidence="8 9">
    <location>
        <position position="105"/>
    </location>
</feature>
<evidence type="ECO:0000313" key="13">
    <source>
        <dbReference type="Proteomes" id="UP000472265"/>
    </source>
</evidence>
<dbReference type="InterPro" id="IPR036213">
    <property type="entry name" value="Calpain_III_sf"/>
</dbReference>
<name>A0A671UTE0_SPAAU</name>
<dbReference type="CDD" id="cd00214">
    <property type="entry name" value="Calpain_III"/>
    <property type="match status" value="1"/>
</dbReference>
<organism evidence="12 13">
    <name type="scientific">Sparus aurata</name>
    <name type="common">Gilthead sea bream</name>
    <dbReference type="NCBI Taxonomy" id="8175"/>
    <lineage>
        <taxon>Eukaryota</taxon>
        <taxon>Metazoa</taxon>
        <taxon>Chordata</taxon>
        <taxon>Craniata</taxon>
        <taxon>Vertebrata</taxon>
        <taxon>Euteleostomi</taxon>
        <taxon>Actinopterygii</taxon>
        <taxon>Neopterygii</taxon>
        <taxon>Teleostei</taxon>
        <taxon>Neoteleostei</taxon>
        <taxon>Acanthomorphata</taxon>
        <taxon>Eupercaria</taxon>
        <taxon>Spariformes</taxon>
        <taxon>Sparidae</taxon>
        <taxon>Sparus</taxon>
    </lineage>
</organism>
<dbReference type="SUPFAM" id="SSF54001">
    <property type="entry name" value="Cysteine proteinases"/>
    <property type="match status" value="1"/>
</dbReference>
<comment type="similarity">
    <text evidence="1">Belongs to the peptidase C2 family.</text>
</comment>
<dbReference type="PANTHER" id="PTHR10183">
    <property type="entry name" value="CALPAIN"/>
    <property type="match status" value="1"/>
</dbReference>
<feature type="active site" evidence="8 9">
    <location>
        <position position="262"/>
    </location>
</feature>
<dbReference type="InterPro" id="IPR011992">
    <property type="entry name" value="EF-hand-dom_pair"/>
</dbReference>
<evidence type="ECO:0000259" key="10">
    <source>
        <dbReference type="PROSITE" id="PS50203"/>
    </source>
</evidence>
<dbReference type="PROSITE" id="PS00139">
    <property type="entry name" value="THIOL_PROTEASE_CYS"/>
    <property type="match status" value="1"/>
</dbReference>
<evidence type="ECO:0000256" key="2">
    <source>
        <dbReference type="ARBA" id="ARBA00022670"/>
    </source>
</evidence>
<feature type="domain" description="Calpain catalytic" evidence="10">
    <location>
        <begin position="45"/>
        <end position="341"/>
    </location>
</feature>
<dbReference type="InterPro" id="IPR022684">
    <property type="entry name" value="Calpain_cysteine_protease"/>
</dbReference>
<evidence type="ECO:0000256" key="4">
    <source>
        <dbReference type="ARBA" id="ARBA00022737"/>
    </source>
</evidence>
<dbReference type="PRINTS" id="PR00704">
    <property type="entry name" value="CALPAIN"/>
</dbReference>
<dbReference type="Gene3D" id="1.10.238.10">
    <property type="entry name" value="EF-hand"/>
    <property type="match status" value="1"/>
</dbReference>
<proteinExistence type="inferred from homology"/>
<dbReference type="InterPro" id="IPR001300">
    <property type="entry name" value="Peptidase_C2_calpain_cat"/>
</dbReference>
<dbReference type="CDD" id="cd00044">
    <property type="entry name" value="CysPc"/>
    <property type="match status" value="1"/>
</dbReference>
<feature type="active site" evidence="8 9">
    <location>
        <position position="286"/>
    </location>
</feature>
<keyword evidence="3" id="KW-0479">Metal-binding</keyword>
<keyword evidence="4" id="KW-0677">Repeat</keyword>
<dbReference type="PROSITE" id="PS50203">
    <property type="entry name" value="CALPAIN_CAT"/>
    <property type="match status" value="1"/>
</dbReference>
<dbReference type="InterPro" id="IPR022683">
    <property type="entry name" value="Calpain_III"/>
</dbReference>
<evidence type="ECO:0000256" key="6">
    <source>
        <dbReference type="ARBA" id="ARBA00022807"/>
    </source>
</evidence>
<evidence type="ECO:0000256" key="3">
    <source>
        <dbReference type="ARBA" id="ARBA00022723"/>
    </source>
</evidence>
<dbReference type="GO" id="GO:0005737">
    <property type="term" value="C:cytoplasm"/>
    <property type="evidence" value="ECO:0007669"/>
    <property type="project" value="TreeGrafter"/>
</dbReference>
<reference evidence="12" key="2">
    <citation type="submission" date="2025-08" db="UniProtKB">
        <authorList>
            <consortium name="Ensembl"/>
        </authorList>
    </citation>
    <scope>IDENTIFICATION</scope>
</reference>